<evidence type="ECO:0000313" key="2">
    <source>
        <dbReference type="EMBL" id="VEH69098.1"/>
    </source>
</evidence>
<dbReference type="InterPro" id="IPR015943">
    <property type="entry name" value="WD40/YVTN_repeat-like_dom_sf"/>
</dbReference>
<feature type="chain" id="PRO_5039179863" evidence="1">
    <location>
        <begin position="29"/>
        <end position="420"/>
    </location>
</feature>
<protein>
    <submittedName>
        <fullName evidence="2">Uncharacterized protein</fullName>
    </submittedName>
</protein>
<sequence length="420" mass="45806">MNFRRKLATAITGTLFLSLLLGSCTHNTDPHTVKISDTGDVSHLIEAPVQNPTGWKATVTPYAIHDDQSSGVSTLGGPIVLFYSSRTDKTKFSPGKTTTGTLVALNSRDGSVRWARTLEPGFPENHLRSSDDMPQTRFEQDREGDQKFIAASPNGRYLAVRLLPYMASKNPRSFGDQHTHIIVLDTETGNEVRTVEVTGIVLGHALTNNSLAVETAENFYPADTGKLDVFSLTNPQEKPSSIRTNRWLAGATSESLLLTQQDPKGTYQDSIYTLTTLSTAGEEKDTIAGVAAIHPGGWIERFKDPETAATIFQRDASTAPEETQRMKDLNALPRDLINLETGITFDITGLSTTEVTLPTSPGILLRTATTTEKDGKESTTYTATSWLPATPEATELRTDDMQHIEGKVASKPTHMGDEVR</sequence>
<dbReference type="RefSeq" id="WP_061787246.1">
    <property type="nucleotide sequence ID" value="NZ_LR134406.1"/>
</dbReference>
<dbReference type="AlphaFoldDB" id="A0A3S4VHF5"/>
<dbReference type="InterPro" id="IPR011047">
    <property type="entry name" value="Quinoprotein_ADH-like_sf"/>
</dbReference>
<evidence type="ECO:0000313" key="3">
    <source>
        <dbReference type="Proteomes" id="UP000273044"/>
    </source>
</evidence>
<gene>
    <name evidence="2" type="ORF">NCTC12967_00362</name>
</gene>
<dbReference type="EMBL" id="LR134406">
    <property type="protein sequence ID" value="VEH69098.1"/>
    <property type="molecule type" value="Genomic_DNA"/>
</dbReference>
<accession>A0A3S4VHF5</accession>
<organism evidence="2 3">
    <name type="scientific">Arachnia propionica</name>
    <dbReference type="NCBI Taxonomy" id="1750"/>
    <lineage>
        <taxon>Bacteria</taxon>
        <taxon>Bacillati</taxon>
        <taxon>Actinomycetota</taxon>
        <taxon>Actinomycetes</taxon>
        <taxon>Propionibacteriales</taxon>
        <taxon>Propionibacteriaceae</taxon>
        <taxon>Arachnia</taxon>
    </lineage>
</organism>
<dbReference type="SUPFAM" id="SSF50998">
    <property type="entry name" value="Quinoprotein alcohol dehydrogenase-like"/>
    <property type="match status" value="1"/>
</dbReference>
<proteinExistence type="predicted"/>
<dbReference type="PROSITE" id="PS51257">
    <property type="entry name" value="PROKAR_LIPOPROTEIN"/>
    <property type="match status" value="1"/>
</dbReference>
<keyword evidence="3" id="KW-1185">Reference proteome</keyword>
<keyword evidence="1" id="KW-0732">Signal</keyword>
<evidence type="ECO:0000256" key="1">
    <source>
        <dbReference type="SAM" id="SignalP"/>
    </source>
</evidence>
<dbReference type="GeneID" id="64405858"/>
<dbReference type="Gene3D" id="2.130.10.10">
    <property type="entry name" value="YVTN repeat-like/Quinoprotein amine dehydrogenase"/>
    <property type="match status" value="1"/>
</dbReference>
<name>A0A3S4VHF5_9ACTN</name>
<dbReference type="Proteomes" id="UP000273044">
    <property type="component" value="Chromosome"/>
</dbReference>
<reference evidence="2 3" key="1">
    <citation type="submission" date="2018-12" db="EMBL/GenBank/DDBJ databases">
        <authorList>
            <consortium name="Pathogen Informatics"/>
        </authorList>
    </citation>
    <scope>NUCLEOTIDE SEQUENCE [LARGE SCALE GENOMIC DNA]</scope>
    <source>
        <strain evidence="2 3">NCTC12967</strain>
    </source>
</reference>
<feature type="signal peptide" evidence="1">
    <location>
        <begin position="1"/>
        <end position="28"/>
    </location>
</feature>